<evidence type="ECO:0000259" key="2">
    <source>
        <dbReference type="Pfam" id="PF03275"/>
    </source>
</evidence>
<dbReference type="RefSeq" id="WP_176623795.1">
    <property type="nucleotide sequence ID" value="NZ_JABXXQ010000136.1"/>
</dbReference>
<feature type="domain" description="UDP-galactopyranose mutase C-terminal" evidence="2">
    <location>
        <begin position="153"/>
        <end position="359"/>
    </location>
</feature>
<dbReference type="SUPFAM" id="SSF54373">
    <property type="entry name" value="FAD-linked reductases, C-terminal domain"/>
    <property type="match status" value="1"/>
</dbReference>
<dbReference type="PANTHER" id="PTHR21197:SF0">
    <property type="entry name" value="UDP-GALACTOPYRANOSE MUTASE"/>
    <property type="match status" value="1"/>
</dbReference>
<dbReference type="AlphaFoldDB" id="A0A839V298"/>
<dbReference type="Pfam" id="PF13450">
    <property type="entry name" value="NAD_binding_8"/>
    <property type="match status" value="1"/>
</dbReference>
<dbReference type="EMBL" id="JACHXV010000009">
    <property type="protein sequence ID" value="MBB3174634.1"/>
    <property type="molecule type" value="Genomic_DNA"/>
</dbReference>
<evidence type="ECO:0000313" key="4">
    <source>
        <dbReference type="EMBL" id="NVN30340.1"/>
    </source>
</evidence>
<feature type="region of interest" description="Disordered" evidence="1">
    <location>
        <begin position="382"/>
        <end position="402"/>
    </location>
</feature>
<dbReference type="EMBL" id="JABXXQ010000136">
    <property type="protein sequence ID" value="NVN30340.1"/>
    <property type="molecule type" value="Genomic_DNA"/>
</dbReference>
<dbReference type="InterPro" id="IPR015899">
    <property type="entry name" value="UDP-GalPyranose_mutase_C"/>
</dbReference>
<dbReference type="SUPFAM" id="SSF51971">
    <property type="entry name" value="Nucleotide-binding domain"/>
    <property type="match status" value="1"/>
</dbReference>
<organism evidence="3 5">
    <name type="scientific">Endobacter medicaginis</name>
    <dbReference type="NCBI Taxonomy" id="1181271"/>
    <lineage>
        <taxon>Bacteria</taxon>
        <taxon>Pseudomonadati</taxon>
        <taxon>Pseudomonadota</taxon>
        <taxon>Alphaproteobacteria</taxon>
        <taxon>Acetobacterales</taxon>
        <taxon>Acetobacteraceae</taxon>
        <taxon>Endobacter</taxon>
    </lineage>
</organism>
<dbReference type="GO" id="GO:0008767">
    <property type="term" value="F:UDP-galactopyranose mutase activity"/>
    <property type="evidence" value="ECO:0007669"/>
    <property type="project" value="UniProtKB-EC"/>
</dbReference>
<sequence length="402" mass="45395">MTSWDRRILVVGAGFAGAVHARALAEAGYEVDVIDQRPHIAGNAFDSVDDNGVRVHRYGPHLFHTNNERVVDWMARFTTLVPYEHKVLAEVTPQLLVPLPVNRRTIAEVFGTPLPDEAAARAFLDTLAEPIDAPANAAEYLYSRIGRRLTDLFFRPYTRKMWAMDLEEMSAAVVQRIPLRTDDEDRYFPNDRFQFLPADGYTAMFERIFDHPRIRVSLSTSFAPAMRRGMAHCFNSMPIDTYYGDRFGPLPYRSIRFHHATEQGETAPAGRAATVNFTDAGPFTRETDWSALPHHRVLPTGRRTLTREEPCDYRDNGFERYYPVKTSDGRYDAIYRQYKALADREEGLTFIGRCGTYQYLDMHQVINQSLMGVASFLAAASDAPSGSSASASSEPSYQTQPG</sequence>
<dbReference type="EC" id="5.4.99.9" evidence="3"/>
<dbReference type="GO" id="GO:0050660">
    <property type="term" value="F:flavin adenine dinucleotide binding"/>
    <property type="evidence" value="ECO:0007669"/>
    <property type="project" value="TreeGrafter"/>
</dbReference>
<dbReference type="GO" id="GO:0005829">
    <property type="term" value="C:cytosol"/>
    <property type="evidence" value="ECO:0007669"/>
    <property type="project" value="TreeGrafter"/>
</dbReference>
<accession>A0A839V298</accession>
<gene>
    <name evidence="3" type="ORF">FHR90_002479</name>
    <name evidence="4" type="ORF">HUK83_08335</name>
</gene>
<feature type="compositionally biased region" description="Low complexity" evidence="1">
    <location>
        <begin position="382"/>
        <end position="396"/>
    </location>
</feature>
<evidence type="ECO:0000313" key="6">
    <source>
        <dbReference type="Proteomes" id="UP000565205"/>
    </source>
</evidence>
<dbReference type="Gene3D" id="3.40.50.720">
    <property type="entry name" value="NAD(P)-binding Rossmann-like Domain"/>
    <property type="match status" value="3"/>
</dbReference>
<comment type="caution">
    <text evidence="3">The sequence shown here is derived from an EMBL/GenBank/DDBJ whole genome shotgun (WGS) entry which is preliminary data.</text>
</comment>
<reference evidence="4 6" key="1">
    <citation type="submission" date="2020-06" db="EMBL/GenBank/DDBJ databases">
        <title>Description of novel acetic acid bacteria.</title>
        <authorList>
            <person name="Sombolestani A."/>
        </authorList>
    </citation>
    <scope>NUCLEOTIDE SEQUENCE [LARGE SCALE GENOMIC DNA]</scope>
    <source>
        <strain evidence="4 6">LMG 26838</strain>
    </source>
</reference>
<dbReference type="Proteomes" id="UP000565205">
    <property type="component" value="Unassembled WGS sequence"/>
</dbReference>
<reference evidence="3 5" key="2">
    <citation type="submission" date="2020-08" db="EMBL/GenBank/DDBJ databases">
        <title>Genomic Encyclopedia of Type Strains, Phase III (KMG-III): the genomes of soil and plant-associated and newly described type strains.</title>
        <authorList>
            <person name="Whitman W."/>
        </authorList>
    </citation>
    <scope>NUCLEOTIDE SEQUENCE [LARGE SCALE GENOMIC DNA]</scope>
    <source>
        <strain evidence="3 5">CECT 8088</strain>
    </source>
</reference>
<evidence type="ECO:0000313" key="5">
    <source>
        <dbReference type="Proteomes" id="UP000557688"/>
    </source>
</evidence>
<keyword evidence="3" id="KW-0413">Isomerase</keyword>
<dbReference type="Pfam" id="PF03275">
    <property type="entry name" value="GLF"/>
    <property type="match status" value="1"/>
</dbReference>
<protein>
    <submittedName>
        <fullName evidence="4">NAD(P)-binding protein</fullName>
    </submittedName>
    <submittedName>
        <fullName evidence="3">UDP-galactopyranose mutase</fullName>
        <ecNumber evidence="3">5.4.99.9</ecNumber>
    </submittedName>
</protein>
<evidence type="ECO:0000313" key="3">
    <source>
        <dbReference type="EMBL" id="MBB3174634.1"/>
    </source>
</evidence>
<name>A0A839V298_9PROT</name>
<proteinExistence type="predicted"/>
<dbReference type="Proteomes" id="UP000557688">
    <property type="component" value="Unassembled WGS sequence"/>
</dbReference>
<keyword evidence="5" id="KW-1185">Reference proteome</keyword>
<dbReference type="PANTHER" id="PTHR21197">
    <property type="entry name" value="UDP-GALACTOPYRANOSE MUTASE"/>
    <property type="match status" value="1"/>
</dbReference>
<evidence type="ECO:0000256" key="1">
    <source>
        <dbReference type="SAM" id="MobiDB-lite"/>
    </source>
</evidence>